<dbReference type="PANTHER" id="PTHR21310">
    <property type="entry name" value="AMINOGLYCOSIDE PHOSPHOTRANSFERASE-RELATED-RELATED"/>
    <property type="match status" value="1"/>
</dbReference>
<dbReference type="InterPro" id="IPR051678">
    <property type="entry name" value="AGP_Transferase"/>
</dbReference>
<dbReference type="Proteomes" id="UP000184267">
    <property type="component" value="Unassembled WGS sequence"/>
</dbReference>
<proteinExistence type="predicted"/>
<dbReference type="InterPro" id="IPR002575">
    <property type="entry name" value="Aminoglycoside_PTrfase"/>
</dbReference>
<evidence type="ECO:0000313" key="3">
    <source>
        <dbReference type="Proteomes" id="UP000184267"/>
    </source>
</evidence>
<evidence type="ECO:0000259" key="1">
    <source>
        <dbReference type="Pfam" id="PF01636"/>
    </source>
</evidence>
<reference evidence="2 3" key="1">
    <citation type="submission" date="2016-10" db="EMBL/GenBank/DDBJ databases">
        <title>Genome sequence of the basidiomycete white-rot fungus Trametes pubescens.</title>
        <authorList>
            <person name="Makela M.R."/>
            <person name="Granchi Z."/>
            <person name="Peng M."/>
            <person name="De Vries R.P."/>
            <person name="Grigoriev I."/>
            <person name="Riley R."/>
            <person name="Hilden K."/>
        </authorList>
    </citation>
    <scope>NUCLEOTIDE SEQUENCE [LARGE SCALE GENOMIC DNA]</scope>
    <source>
        <strain evidence="2 3">FBCC735</strain>
    </source>
</reference>
<comment type="caution">
    <text evidence="2">The sequence shown here is derived from an EMBL/GenBank/DDBJ whole genome shotgun (WGS) entry which is preliminary data.</text>
</comment>
<dbReference type="PANTHER" id="PTHR21310:SF13">
    <property type="entry name" value="AMINOGLYCOSIDE PHOSPHOTRANSFERASE DOMAIN-CONTAINING PROTEIN"/>
    <property type="match status" value="1"/>
</dbReference>
<dbReference type="EMBL" id="MNAD01001552">
    <property type="protein sequence ID" value="OJT04252.1"/>
    <property type="molecule type" value="Genomic_DNA"/>
</dbReference>
<keyword evidence="3" id="KW-1185">Reference proteome</keyword>
<dbReference type="AlphaFoldDB" id="A0A1M2V9N8"/>
<accession>A0A1M2V9N8</accession>
<sequence>MSESTITLWNCAGEEEEVDPMPESFQRWVATDGGEPPEDENWRSILHAVEATLSRKIVQVDSLSELGFNLVLDVKYENGEQEIVRSPQPETDGDVQTWGSAIDRFWREVHLLKWLKVHSTLPVPTVRHIIDAHEPELVRPISIMDKMPGAVAMNVMGRLPYPAKVCTSPPLPAPASHCVFLPLYQERLVHAYAEQMIAPFRLDVPQRIGTPKCSADGTSMEVIPRYTVRARNTATQIYDTLEDWLASLVANRARANGIGTDAAARLRGQGVLARLATELTAICARLAQPAHRRCVLVHDDLSHFNVLVDTEGSLTAIVDWEFASVLPAVVAVDYPDFLRDDGLWSPKYGQEGASFWMASPQDAATLREFYREVAKSKDLEYWEALVEGETLRNAVDWLTKIGNDEGCALLEELMDTIFVHD</sequence>
<evidence type="ECO:0000313" key="2">
    <source>
        <dbReference type="EMBL" id="OJT04252.1"/>
    </source>
</evidence>
<dbReference type="OMA" id="ETTILEW"/>
<dbReference type="Gene3D" id="3.90.1200.10">
    <property type="match status" value="1"/>
</dbReference>
<organism evidence="2 3">
    <name type="scientific">Trametes pubescens</name>
    <name type="common">White-rot fungus</name>
    <dbReference type="NCBI Taxonomy" id="154538"/>
    <lineage>
        <taxon>Eukaryota</taxon>
        <taxon>Fungi</taxon>
        <taxon>Dikarya</taxon>
        <taxon>Basidiomycota</taxon>
        <taxon>Agaricomycotina</taxon>
        <taxon>Agaricomycetes</taxon>
        <taxon>Polyporales</taxon>
        <taxon>Polyporaceae</taxon>
        <taxon>Trametes</taxon>
    </lineage>
</organism>
<dbReference type="InterPro" id="IPR011009">
    <property type="entry name" value="Kinase-like_dom_sf"/>
</dbReference>
<feature type="domain" description="Aminoglycoside phosphotransferase" evidence="1">
    <location>
        <begin position="267"/>
        <end position="327"/>
    </location>
</feature>
<dbReference type="SUPFAM" id="SSF56112">
    <property type="entry name" value="Protein kinase-like (PK-like)"/>
    <property type="match status" value="1"/>
</dbReference>
<gene>
    <name evidence="2" type="ORF">TRAPUB_5042</name>
</gene>
<protein>
    <recommendedName>
        <fullName evidence="1">Aminoglycoside phosphotransferase domain-containing protein</fullName>
    </recommendedName>
</protein>
<dbReference type="OrthoDB" id="10003767at2759"/>
<dbReference type="Pfam" id="PF01636">
    <property type="entry name" value="APH"/>
    <property type="match status" value="1"/>
</dbReference>
<name>A0A1M2V9N8_TRAPU</name>